<dbReference type="InterPro" id="IPR005490">
    <property type="entry name" value="LD_TPept_cat_dom"/>
</dbReference>
<keyword evidence="8" id="KW-0732">Signal</keyword>
<dbReference type="GO" id="GO:0008360">
    <property type="term" value="P:regulation of cell shape"/>
    <property type="evidence" value="ECO:0007669"/>
    <property type="project" value="UniProtKB-UniRule"/>
</dbReference>
<dbReference type="GO" id="GO:0016740">
    <property type="term" value="F:transferase activity"/>
    <property type="evidence" value="ECO:0007669"/>
    <property type="project" value="UniProtKB-KW"/>
</dbReference>
<evidence type="ECO:0000256" key="5">
    <source>
        <dbReference type="ARBA" id="ARBA00023316"/>
    </source>
</evidence>
<comment type="pathway">
    <text evidence="1 6">Cell wall biogenesis; peptidoglycan biosynthesis.</text>
</comment>
<keyword evidence="3 6" id="KW-0133">Cell shape</keyword>
<evidence type="ECO:0000256" key="8">
    <source>
        <dbReference type="SAM" id="SignalP"/>
    </source>
</evidence>
<feature type="active site" description="Nucleophile" evidence="6">
    <location>
        <position position="247"/>
    </location>
</feature>
<keyword evidence="2" id="KW-0808">Transferase</keyword>
<dbReference type="PROSITE" id="PS51257">
    <property type="entry name" value="PROKAR_LIPOPROTEIN"/>
    <property type="match status" value="1"/>
</dbReference>
<evidence type="ECO:0000256" key="2">
    <source>
        <dbReference type="ARBA" id="ARBA00022679"/>
    </source>
</evidence>
<keyword evidence="5 6" id="KW-0961">Cell wall biogenesis/degradation</keyword>
<dbReference type="InterPro" id="IPR038063">
    <property type="entry name" value="Transpep_catalytic_dom"/>
</dbReference>
<dbReference type="AlphaFoldDB" id="A0A413WU53"/>
<reference evidence="9" key="1">
    <citation type="submission" date="2022-01" db="EMBL/GenBank/DDBJ databases">
        <title>Novel bile acid biosynthetic pathways are enriched in the microbiome of centenarians.</title>
        <authorList>
            <person name="Sato Y."/>
            <person name="Atarashi K."/>
            <person name="Plichta R.D."/>
            <person name="Arai Y."/>
            <person name="Sasajima S."/>
            <person name="Kearney M.S."/>
            <person name="Suda W."/>
            <person name="Takeshita K."/>
            <person name="Sasaki T."/>
            <person name="Okamoto S."/>
            <person name="Skelly N.A."/>
            <person name="Okamura Y."/>
            <person name="Vlamakis H."/>
            <person name="Li Y."/>
            <person name="Tanoue T."/>
            <person name="Takei H."/>
            <person name="Nittono H."/>
            <person name="Narushima S."/>
            <person name="Irie J."/>
            <person name="Itoh H."/>
            <person name="Moriya K."/>
            <person name="Sugiura Y."/>
            <person name="Suematsu M."/>
            <person name="Moritoki N."/>
            <person name="Shibata S."/>
            <person name="Littman R.D."/>
            <person name="Fischbach A.M."/>
            <person name="Uwamino Y."/>
            <person name="Inoue T."/>
            <person name="Honda A."/>
            <person name="Hattori M."/>
            <person name="Murai T."/>
            <person name="Xavier J.R."/>
            <person name="Hirose N."/>
            <person name="Honda K."/>
        </authorList>
    </citation>
    <scope>NUCLEOTIDE SEQUENCE</scope>
    <source>
        <strain evidence="9">CE91-St55</strain>
    </source>
</reference>
<dbReference type="PANTHER" id="PTHR38589">
    <property type="entry name" value="BLR0621 PROTEIN"/>
    <property type="match status" value="1"/>
</dbReference>
<evidence type="ECO:0000313" key="10">
    <source>
        <dbReference type="Proteomes" id="UP001055091"/>
    </source>
</evidence>
<name>A0A413WU53_9FIRM</name>
<organism evidence="9 10">
    <name type="scientific">Hungatella hathewayi</name>
    <dbReference type="NCBI Taxonomy" id="154046"/>
    <lineage>
        <taxon>Bacteria</taxon>
        <taxon>Bacillati</taxon>
        <taxon>Bacillota</taxon>
        <taxon>Clostridia</taxon>
        <taxon>Lachnospirales</taxon>
        <taxon>Lachnospiraceae</taxon>
        <taxon>Hungatella</taxon>
    </lineage>
</organism>
<proteinExistence type="predicted"/>
<evidence type="ECO:0000313" key="9">
    <source>
        <dbReference type="EMBL" id="GKH04175.1"/>
    </source>
</evidence>
<evidence type="ECO:0000256" key="6">
    <source>
        <dbReference type="PROSITE-ProRule" id="PRU01373"/>
    </source>
</evidence>
<comment type="caution">
    <text evidence="9">The sequence shown here is derived from an EMBL/GenBank/DDBJ whole genome shotgun (WGS) entry which is preliminary data.</text>
</comment>
<dbReference type="EMBL" id="BQNJ01000002">
    <property type="protein sequence ID" value="GKH04175.1"/>
    <property type="molecule type" value="Genomic_DNA"/>
</dbReference>
<feature type="chain" id="PRO_5043702894" evidence="8">
    <location>
        <begin position="24"/>
        <end position="283"/>
    </location>
</feature>
<dbReference type="GO" id="GO:0009252">
    <property type="term" value="P:peptidoglycan biosynthetic process"/>
    <property type="evidence" value="ECO:0007669"/>
    <property type="project" value="UniProtKB-UniPathway"/>
</dbReference>
<keyword evidence="4 6" id="KW-0573">Peptidoglycan synthesis</keyword>
<dbReference type="CDD" id="cd16913">
    <property type="entry name" value="YkuD_like"/>
    <property type="match status" value="1"/>
</dbReference>
<feature type="signal peptide" evidence="8">
    <location>
        <begin position="1"/>
        <end position="23"/>
    </location>
</feature>
<feature type="region of interest" description="Disordered" evidence="7">
    <location>
        <begin position="34"/>
        <end position="77"/>
    </location>
</feature>
<evidence type="ECO:0000256" key="4">
    <source>
        <dbReference type="ARBA" id="ARBA00022984"/>
    </source>
</evidence>
<evidence type="ECO:0000256" key="7">
    <source>
        <dbReference type="SAM" id="MobiDB-lite"/>
    </source>
</evidence>
<gene>
    <name evidence="9" type="ORF">CE91St55_61560</name>
</gene>
<protein>
    <submittedName>
        <fullName evidence="9">Uncharacterized protein</fullName>
    </submittedName>
</protein>
<feature type="active site" description="Proton donor/acceptor" evidence="6">
    <location>
        <position position="234"/>
    </location>
</feature>
<dbReference type="SUPFAM" id="SSF141523">
    <property type="entry name" value="L,D-transpeptidase catalytic domain-like"/>
    <property type="match status" value="1"/>
</dbReference>
<dbReference type="PROSITE" id="PS52029">
    <property type="entry name" value="LD_TPASE"/>
    <property type="match status" value="1"/>
</dbReference>
<accession>A0A413WU53</accession>
<dbReference type="PANTHER" id="PTHR38589:SF1">
    <property type="entry name" value="BLR0621 PROTEIN"/>
    <property type="match status" value="1"/>
</dbReference>
<dbReference type="RefSeq" id="WP_039892372.1">
    <property type="nucleotide sequence ID" value="NZ_BQNJ01000002.1"/>
</dbReference>
<evidence type="ECO:0000256" key="1">
    <source>
        <dbReference type="ARBA" id="ARBA00004752"/>
    </source>
</evidence>
<dbReference type="Pfam" id="PF03734">
    <property type="entry name" value="YkuD"/>
    <property type="match status" value="1"/>
</dbReference>
<sequence length="283" mass="31235">MRRYQRYLLVMTGAVLFACSGTAGTTACARMNEDRAVRPQERTDGPEEKGPGIGLKDKNTEKAEAKQENAGEQKNAGEQELMGNIAAASETDSLILVVGQGGADISLSYHTKNEEGIWTEEFETMGRYGKNGATDDKKEGDKKTPLGTYRFTMAFGVKENPGSILPYHRLTDTDYWVDDPESSHYNRLVDSRSTKKDWKSAEHMAAMVPFYHYGLALDYNSDCVPGNGSAIFLHCMNGTADTGTSGCVKVPEEYMKKLVTSVDEDTRIVIVSDISRLEQENGR</sequence>
<dbReference type="Proteomes" id="UP001055091">
    <property type="component" value="Unassembled WGS sequence"/>
</dbReference>
<dbReference type="GeneID" id="93150455"/>
<evidence type="ECO:0000256" key="3">
    <source>
        <dbReference type="ARBA" id="ARBA00022960"/>
    </source>
</evidence>
<dbReference type="GO" id="GO:0071555">
    <property type="term" value="P:cell wall organization"/>
    <property type="evidence" value="ECO:0007669"/>
    <property type="project" value="UniProtKB-UniRule"/>
</dbReference>